<evidence type="ECO:0000259" key="4">
    <source>
        <dbReference type="PROSITE" id="PS01124"/>
    </source>
</evidence>
<dbReference type="EMBL" id="AP023367">
    <property type="protein sequence ID" value="BCJ94293.1"/>
    <property type="molecule type" value="Genomic_DNA"/>
</dbReference>
<evidence type="ECO:0000256" key="3">
    <source>
        <dbReference type="ARBA" id="ARBA00023163"/>
    </source>
</evidence>
<dbReference type="PRINTS" id="PR00032">
    <property type="entry name" value="HTHARAC"/>
</dbReference>
<reference evidence="5 6" key="1">
    <citation type="journal article" date="2016" name="Int. J. Syst. Evol. Microbiol.">
        <title>Descriptions of Anaerotaenia torta gen. nov., sp. nov. and Anaerocolumna cellulosilytica gen. nov., sp. nov. isolated from a methanogenic reactor of cattle waste.</title>
        <authorList>
            <person name="Uek A."/>
            <person name="Ohtaki Y."/>
            <person name="Kaku N."/>
            <person name="Ueki K."/>
        </authorList>
    </citation>
    <scope>NUCLEOTIDE SEQUENCE [LARGE SCALE GENOMIC DNA]</scope>
    <source>
        <strain evidence="5 6">SN021</strain>
    </source>
</reference>
<keyword evidence="3" id="KW-0804">Transcription</keyword>
<accession>A0A6S6QSH1</accession>
<dbReference type="Pfam" id="PF02311">
    <property type="entry name" value="AraC_binding"/>
    <property type="match status" value="1"/>
</dbReference>
<dbReference type="RefSeq" id="WP_184091144.1">
    <property type="nucleotide sequence ID" value="NZ_AP023367.1"/>
</dbReference>
<dbReference type="PANTHER" id="PTHR43280">
    <property type="entry name" value="ARAC-FAMILY TRANSCRIPTIONAL REGULATOR"/>
    <property type="match status" value="1"/>
</dbReference>
<dbReference type="InterPro" id="IPR037923">
    <property type="entry name" value="HTH-like"/>
</dbReference>
<keyword evidence="6" id="KW-1185">Reference proteome</keyword>
<dbReference type="KEGG" id="acel:acsn021_18620"/>
<dbReference type="PROSITE" id="PS01124">
    <property type="entry name" value="HTH_ARAC_FAMILY_2"/>
    <property type="match status" value="1"/>
</dbReference>
<dbReference type="AlphaFoldDB" id="A0A6S6QSH1"/>
<dbReference type="SMART" id="SM00342">
    <property type="entry name" value="HTH_ARAC"/>
    <property type="match status" value="1"/>
</dbReference>
<dbReference type="InterPro" id="IPR003313">
    <property type="entry name" value="AraC-bd"/>
</dbReference>
<evidence type="ECO:0000256" key="2">
    <source>
        <dbReference type="ARBA" id="ARBA00023125"/>
    </source>
</evidence>
<dbReference type="PROSITE" id="PS00041">
    <property type="entry name" value="HTH_ARAC_FAMILY_1"/>
    <property type="match status" value="1"/>
</dbReference>
<dbReference type="InterPro" id="IPR020449">
    <property type="entry name" value="Tscrpt_reg_AraC-type_HTH"/>
</dbReference>
<dbReference type="Pfam" id="PF12833">
    <property type="entry name" value="HTH_18"/>
    <property type="match status" value="1"/>
</dbReference>
<proteinExistence type="predicted"/>
<gene>
    <name evidence="5" type="ORF">acsn021_18620</name>
</gene>
<dbReference type="InterPro" id="IPR014710">
    <property type="entry name" value="RmlC-like_jellyroll"/>
</dbReference>
<dbReference type="InterPro" id="IPR001387">
    <property type="entry name" value="Cro/C1-type_HTH"/>
</dbReference>
<evidence type="ECO:0000313" key="6">
    <source>
        <dbReference type="Proteomes" id="UP000515561"/>
    </source>
</evidence>
<dbReference type="Gene3D" id="2.60.120.10">
    <property type="entry name" value="Jelly Rolls"/>
    <property type="match status" value="1"/>
</dbReference>
<keyword evidence="2" id="KW-0238">DNA-binding</keyword>
<dbReference type="GO" id="GO:0003700">
    <property type="term" value="F:DNA-binding transcription factor activity"/>
    <property type="evidence" value="ECO:0007669"/>
    <property type="project" value="InterPro"/>
</dbReference>
<dbReference type="SUPFAM" id="SSF51215">
    <property type="entry name" value="Regulatory protein AraC"/>
    <property type="match status" value="1"/>
</dbReference>
<organism evidence="5 6">
    <name type="scientific">Anaerocolumna cellulosilytica</name>
    <dbReference type="NCBI Taxonomy" id="433286"/>
    <lineage>
        <taxon>Bacteria</taxon>
        <taxon>Bacillati</taxon>
        <taxon>Bacillota</taxon>
        <taxon>Clostridia</taxon>
        <taxon>Lachnospirales</taxon>
        <taxon>Lachnospiraceae</taxon>
        <taxon>Anaerocolumna</taxon>
    </lineage>
</organism>
<dbReference type="InterPro" id="IPR018062">
    <property type="entry name" value="HTH_AraC-typ_CS"/>
</dbReference>
<protein>
    <recommendedName>
        <fullName evidence="4">HTH araC/xylS-type domain-containing protein</fullName>
    </recommendedName>
</protein>
<dbReference type="Gene3D" id="1.10.10.60">
    <property type="entry name" value="Homeodomain-like"/>
    <property type="match status" value="2"/>
</dbReference>
<dbReference type="Proteomes" id="UP000515561">
    <property type="component" value="Chromosome"/>
</dbReference>
<keyword evidence="1" id="KW-0805">Transcription regulation</keyword>
<evidence type="ECO:0000256" key="1">
    <source>
        <dbReference type="ARBA" id="ARBA00023015"/>
    </source>
</evidence>
<dbReference type="InterPro" id="IPR018060">
    <property type="entry name" value="HTH_AraC"/>
</dbReference>
<name>A0A6S6QSH1_9FIRM</name>
<feature type="domain" description="HTH araC/xylS-type" evidence="4">
    <location>
        <begin position="164"/>
        <end position="262"/>
    </location>
</feature>
<evidence type="ECO:0000313" key="5">
    <source>
        <dbReference type="EMBL" id="BCJ94293.1"/>
    </source>
</evidence>
<dbReference type="PANTHER" id="PTHR43280:SF34">
    <property type="entry name" value="ARAC-FAMILY TRANSCRIPTIONAL REGULATOR"/>
    <property type="match status" value="1"/>
</dbReference>
<dbReference type="InterPro" id="IPR009057">
    <property type="entry name" value="Homeodomain-like_sf"/>
</dbReference>
<dbReference type="CDD" id="cd00093">
    <property type="entry name" value="HTH_XRE"/>
    <property type="match status" value="1"/>
</dbReference>
<dbReference type="GO" id="GO:0043565">
    <property type="term" value="F:sequence-specific DNA binding"/>
    <property type="evidence" value="ECO:0007669"/>
    <property type="project" value="InterPro"/>
</dbReference>
<sequence>MYPFYEIRKEEMKGSINVYTTNNLSFPPHFQSQAEVIFVLDGTITTRINERKETLTKGDIGVAFPNDVHSFQTDVKSKVLIVIVSVKLISSYFNARSGKSVTNPFLKNQEYDPAIEAMLLMLREEYEQNRGEMVIQGLLHAIFGKLDSYLNFKEGSMLYDTTIQIVLSYIAEHYKENITLTETARRLGYSPYYISRIFNGKIGYRFNHYINSLRINMAQNLLRDTTLSVASIALECGFESLRNFNRAFKKQTNTTPLNYRKRYIGITMETKKEKNK</sequence>
<dbReference type="SUPFAM" id="SSF46689">
    <property type="entry name" value="Homeodomain-like"/>
    <property type="match status" value="2"/>
</dbReference>